<dbReference type="EMBL" id="FXTN01000001">
    <property type="protein sequence ID" value="SMO33901.1"/>
    <property type="molecule type" value="Genomic_DNA"/>
</dbReference>
<feature type="domain" description="Protein FecR C-terminal" evidence="3">
    <location>
        <begin position="331"/>
        <end position="399"/>
    </location>
</feature>
<evidence type="ECO:0000256" key="1">
    <source>
        <dbReference type="SAM" id="Phobius"/>
    </source>
</evidence>
<keyword evidence="1" id="KW-0812">Transmembrane</keyword>
<dbReference type="Pfam" id="PF16344">
    <property type="entry name" value="FecR_C"/>
    <property type="match status" value="1"/>
</dbReference>
<dbReference type="RefSeq" id="WP_142526299.1">
    <property type="nucleotide sequence ID" value="NZ_CBCSJO010000002.1"/>
</dbReference>
<evidence type="ECO:0000259" key="2">
    <source>
        <dbReference type="Pfam" id="PF04773"/>
    </source>
</evidence>
<proteinExistence type="predicted"/>
<dbReference type="InterPro" id="IPR006860">
    <property type="entry name" value="FecR"/>
</dbReference>
<keyword evidence="1" id="KW-1133">Transmembrane helix</keyword>
<dbReference type="OrthoDB" id="1099963at2"/>
<name>A0A521AGG6_9SPHI</name>
<dbReference type="Proteomes" id="UP000320300">
    <property type="component" value="Unassembled WGS sequence"/>
</dbReference>
<gene>
    <name evidence="4" type="ORF">SAMN06265348_101181</name>
</gene>
<organism evidence="4 5">
    <name type="scientific">Pedobacter westerhofensis</name>
    <dbReference type="NCBI Taxonomy" id="425512"/>
    <lineage>
        <taxon>Bacteria</taxon>
        <taxon>Pseudomonadati</taxon>
        <taxon>Bacteroidota</taxon>
        <taxon>Sphingobacteriia</taxon>
        <taxon>Sphingobacteriales</taxon>
        <taxon>Sphingobacteriaceae</taxon>
        <taxon>Pedobacter</taxon>
    </lineage>
</organism>
<feature type="domain" description="FecR protein" evidence="2">
    <location>
        <begin position="185"/>
        <end position="283"/>
    </location>
</feature>
<keyword evidence="1" id="KW-0472">Membrane</keyword>
<evidence type="ECO:0000313" key="5">
    <source>
        <dbReference type="Proteomes" id="UP000320300"/>
    </source>
</evidence>
<dbReference type="Gene3D" id="2.60.120.1440">
    <property type="match status" value="1"/>
</dbReference>
<accession>A0A521AGG6</accession>
<reference evidence="4 5" key="1">
    <citation type="submission" date="2017-05" db="EMBL/GenBank/DDBJ databases">
        <authorList>
            <person name="Varghese N."/>
            <person name="Submissions S."/>
        </authorList>
    </citation>
    <scope>NUCLEOTIDE SEQUENCE [LARGE SCALE GENOMIC DNA]</scope>
    <source>
        <strain evidence="4 5">DSM 19036</strain>
    </source>
</reference>
<dbReference type="GO" id="GO:0016989">
    <property type="term" value="F:sigma factor antagonist activity"/>
    <property type="evidence" value="ECO:0007669"/>
    <property type="project" value="TreeGrafter"/>
</dbReference>
<protein>
    <submittedName>
        <fullName evidence="4">FecR family protein</fullName>
    </submittedName>
</protein>
<sequence length="401" mass="44199">MVNSARIESLLRKYYDGSITHPEYVELIGELKASDNDTSFLKSMDTIWADAKPESFYTPQEEEAFYQKLIGSGQFRKKSRLIQLRPFYRFMAAAVAVFILSAGLYFYFIRQHQDAASRFAANDILPGGNKAMLILSNGKKINLGAAANGQLLSESGIAVSKTADGQIRYTVKESTGKAGTPLENTIVTPKGGQYQVVLPDGSKVWLNAASTLKFPLRFSNNERSVQLSGEAYFEVAKKSLRTGGKLPFYVSTPKLRVEVLGTHFNVNAYESTSKTTLLEGAVRLILAAAASNLKAQVSYLSPGQQGIAGASGINVSTGDIEETMAWKNGLFMFNNQNLDVIMKEVERWYDVDVVFANDELRKASFNGAVSRFKNISQLLEVLESTGSVHFKVEGRRITVMD</sequence>
<evidence type="ECO:0000313" key="4">
    <source>
        <dbReference type="EMBL" id="SMO33901.1"/>
    </source>
</evidence>
<dbReference type="InterPro" id="IPR012373">
    <property type="entry name" value="Ferrdict_sens_TM"/>
</dbReference>
<dbReference type="PANTHER" id="PTHR30273:SF2">
    <property type="entry name" value="PROTEIN FECR"/>
    <property type="match status" value="1"/>
</dbReference>
<dbReference type="InterPro" id="IPR032508">
    <property type="entry name" value="FecR_C"/>
</dbReference>
<dbReference type="Pfam" id="PF04773">
    <property type="entry name" value="FecR"/>
    <property type="match status" value="1"/>
</dbReference>
<dbReference type="PANTHER" id="PTHR30273">
    <property type="entry name" value="PERIPLASMIC SIGNAL SENSOR AND SIGMA FACTOR ACTIVATOR FECR-RELATED"/>
    <property type="match status" value="1"/>
</dbReference>
<evidence type="ECO:0000259" key="3">
    <source>
        <dbReference type="Pfam" id="PF16344"/>
    </source>
</evidence>
<feature type="transmembrane region" description="Helical" evidence="1">
    <location>
        <begin position="87"/>
        <end position="108"/>
    </location>
</feature>
<keyword evidence="5" id="KW-1185">Reference proteome</keyword>
<dbReference type="AlphaFoldDB" id="A0A521AGG6"/>
<dbReference type="Gene3D" id="3.55.50.30">
    <property type="match status" value="1"/>
</dbReference>